<name>A0A177BC04_9BILA</name>
<evidence type="ECO:0000256" key="7">
    <source>
        <dbReference type="ARBA" id="ARBA00023186"/>
    </source>
</evidence>
<dbReference type="GO" id="GO:0016887">
    <property type="term" value="F:ATP hydrolysis activity"/>
    <property type="evidence" value="ECO:0007669"/>
    <property type="project" value="InterPro"/>
</dbReference>
<evidence type="ECO:0000256" key="4">
    <source>
        <dbReference type="ARBA" id="ARBA00022490"/>
    </source>
</evidence>
<dbReference type="GO" id="GO:0140662">
    <property type="term" value="F:ATP-dependent protein folding chaperone"/>
    <property type="evidence" value="ECO:0007669"/>
    <property type="project" value="InterPro"/>
</dbReference>
<organism evidence="10 11">
    <name type="scientific">Intoshia linei</name>
    <dbReference type="NCBI Taxonomy" id="1819745"/>
    <lineage>
        <taxon>Eukaryota</taxon>
        <taxon>Metazoa</taxon>
        <taxon>Spiralia</taxon>
        <taxon>Lophotrochozoa</taxon>
        <taxon>Mesozoa</taxon>
        <taxon>Orthonectida</taxon>
        <taxon>Rhopaluridae</taxon>
        <taxon>Intoshia</taxon>
    </lineage>
</organism>
<dbReference type="InterPro" id="IPR012721">
    <property type="entry name" value="Chap_CCT_theta"/>
</dbReference>
<dbReference type="InterPro" id="IPR027413">
    <property type="entry name" value="GROEL-like_equatorial_sf"/>
</dbReference>
<evidence type="ECO:0000256" key="2">
    <source>
        <dbReference type="ARBA" id="ARBA00008020"/>
    </source>
</evidence>
<gene>
    <name evidence="10" type="ORF">A3Q56_00357</name>
</gene>
<dbReference type="Gene3D" id="3.30.260.10">
    <property type="entry name" value="TCP-1-like chaperonin intermediate domain"/>
    <property type="match status" value="1"/>
</dbReference>
<dbReference type="InterPro" id="IPR002423">
    <property type="entry name" value="Cpn60/GroEL/TCP-1"/>
</dbReference>
<dbReference type="PANTHER" id="PTHR11353">
    <property type="entry name" value="CHAPERONIN"/>
    <property type="match status" value="1"/>
</dbReference>
<protein>
    <recommendedName>
        <fullName evidence="3">T-complex protein 1 subunit theta</fullName>
    </recommendedName>
    <alternativeName>
        <fullName evidence="8">CCT-theta</fullName>
    </alternativeName>
</protein>
<dbReference type="GO" id="GO:0005737">
    <property type="term" value="C:cytoplasm"/>
    <property type="evidence" value="ECO:0007669"/>
    <property type="project" value="UniProtKB-SubCell"/>
</dbReference>
<evidence type="ECO:0000256" key="8">
    <source>
        <dbReference type="ARBA" id="ARBA00029602"/>
    </source>
</evidence>
<evidence type="ECO:0000313" key="11">
    <source>
        <dbReference type="Proteomes" id="UP000078046"/>
    </source>
</evidence>
<dbReference type="Gene3D" id="1.10.560.10">
    <property type="entry name" value="GroEL-like equatorial domain"/>
    <property type="match status" value="1"/>
</dbReference>
<dbReference type="SUPFAM" id="SSF54849">
    <property type="entry name" value="GroEL-intermediate domain like"/>
    <property type="match status" value="1"/>
</dbReference>
<dbReference type="AlphaFoldDB" id="A0A177BC04"/>
<comment type="caution">
    <text evidence="10">The sequence shown here is derived from an EMBL/GenBank/DDBJ whole genome shotgun (WGS) entry which is preliminary data.</text>
</comment>
<keyword evidence="4" id="KW-0963">Cytoplasm</keyword>
<dbReference type="InterPro" id="IPR027409">
    <property type="entry name" value="GroEL-like_apical_dom_sf"/>
</dbReference>
<dbReference type="InterPro" id="IPR002194">
    <property type="entry name" value="Chaperonin_TCP-1_CS"/>
</dbReference>
<evidence type="ECO:0000256" key="9">
    <source>
        <dbReference type="RuleBase" id="RU004187"/>
    </source>
</evidence>
<dbReference type="InterPro" id="IPR027410">
    <property type="entry name" value="TCP-1-like_intermed_sf"/>
</dbReference>
<dbReference type="Pfam" id="PF00118">
    <property type="entry name" value="Cpn60_TCP1"/>
    <property type="match status" value="1"/>
</dbReference>
<sequence>MALHIPKQGLSDMMKGGVKHFKGTEEAIYRNVEISNILSDSMKSAFGPYGRNKIIINHLGKMFLTSDVGSMLNEMEVENPIAKLLVMASKQQEQECGDGTNSVIIFSGTLLRNCADLVKSGLSIKDVCKGLEISLERSKLILSNIPGMVIESVFDKSIMNVVKSAIISKNVANCTLFTNLVVSACRDIYNDNNVNTDHVRVVKLLGNTLSASTLVRGLAVKGECLSKINKISDKNIAVFSCPLDLLKTETKGTVLFESSKELMDYSKGEEDMVEKRMKAIYDAGVECLVVGGKVGDLALQYADSLGMMVVRVSSKWDIRRIAYITGATPIPKIAIPTPQEFGSVKKAYTSSQNLIVFDQLESSTNMTTIAVHGSTMAAIDDAERAIDDGVNTFKILTRNGKVVPGAGSTEIEMAMKLRESICKEDGVYQYVIEKFAESLEIFPVTLAENSGGNGVTMLENLYVEHANGNKKAGVILKDCEETEAWDSSLSKHWMLHFATQCVLSILRVDEIIMAKRAGGPKPKTNPNWDED</sequence>
<dbReference type="GO" id="GO:0051082">
    <property type="term" value="F:unfolded protein binding"/>
    <property type="evidence" value="ECO:0007669"/>
    <property type="project" value="InterPro"/>
</dbReference>
<dbReference type="PRINTS" id="PR00304">
    <property type="entry name" value="TCOMPLEXTCP1"/>
</dbReference>
<accession>A0A177BC04</accession>
<proteinExistence type="inferred from homology"/>
<dbReference type="PROSITE" id="PS00750">
    <property type="entry name" value="TCP1_1"/>
    <property type="match status" value="1"/>
</dbReference>
<keyword evidence="7 9" id="KW-0143">Chaperone</keyword>
<evidence type="ECO:0000256" key="5">
    <source>
        <dbReference type="ARBA" id="ARBA00022741"/>
    </source>
</evidence>
<dbReference type="SUPFAM" id="SSF48592">
    <property type="entry name" value="GroEL equatorial domain-like"/>
    <property type="match status" value="1"/>
</dbReference>
<dbReference type="OrthoDB" id="1748577at2759"/>
<evidence type="ECO:0000256" key="3">
    <source>
        <dbReference type="ARBA" id="ARBA00016981"/>
    </source>
</evidence>
<dbReference type="EMBL" id="LWCA01000018">
    <property type="protein sequence ID" value="OAF71859.1"/>
    <property type="molecule type" value="Genomic_DNA"/>
</dbReference>
<dbReference type="GO" id="GO:0005524">
    <property type="term" value="F:ATP binding"/>
    <property type="evidence" value="ECO:0007669"/>
    <property type="project" value="UniProtKB-KW"/>
</dbReference>
<evidence type="ECO:0000256" key="6">
    <source>
        <dbReference type="ARBA" id="ARBA00022840"/>
    </source>
</evidence>
<dbReference type="Proteomes" id="UP000078046">
    <property type="component" value="Unassembled WGS sequence"/>
</dbReference>
<keyword evidence="6 9" id="KW-0067">ATP-binding</keyword>
<comment type="subcellular location">
    <subcellularLocation>
        <location evidence="1">Cytoplasm</location>
    </subcellularLocation>
</comment>
<dbReference type="NCBIfam" id="TIGR02346">
    <property type="entry name" value="chap_CCT_theta"/>
    <property type="match status" value="1"/>
</dbReference>
<keyword evidence="11" id="KW-1185">Reference proteome</keyword>
<evidence type="ECO:0000256" key="1">
    <source>
        <dbReference type="ARBA" id="ARBA00004496"/>
    </source>
</evidence>
<reference evidence="10 11" key="1">
    <citation type="submission" date="2016-04" db="EMBL/GenBank/DDBJ databases">
        <title>The genome of Intoshia linei affirms orthonectids as highly simplified spiralians.</title>
        <authorList>
            <person name="Mikhailov K.V."/>
            <person name="Slusarev G.S."/>
            <person name="Nikitin M.A."/>
            <person name="Logacheva M.D."/>
            <person name="Penin A."/>
            <person name="Aleoshin V."/>
            <person name="Panchin Y.V."/>
        </authorList>
    </citation>
    <scope>NUCLEOTIDE SEQUENCE [LARGE SCALE GENOMIC DNA]</scope>
    <source>
        <strain evidence="10">Intl2013</strain>
        <tissue evidence="10">Whole animal</tissue>
    </source>
</reference>
<comment type="similarity">
    <text evidence="2 9">Belongs to the TCP-1 chaperonin family.</text>
</comment>
<keyword evidence="5 9" id="KW-0547">Nucleotide-binding</keyword>
<evidence type="ECO:0000313" key="10">
    <source>
        <dbReference type="EMBL" id="OAF71859.1"/>
    </source>
</evidence>
<dbReference type="FunFam" id="3.50.7.10:FF:000008">
    <property type="entry name" value="T-complex protein 1 subunit theta"/>
    <property type="match status" value="1"/>
</dbReference>
<dbReference type="SUPFAM" id="SSF52029">
    <property type="entry name" value="GroEL apical domain-like"/>
    <property type="match status" value="1"/>
</dbReference>
<dbReference type="InterPro" id="IPR017998">
    <property type="entry name" value="Chaperone_TCP-1"/>
</dbReference>
<dbReference type="Gene3D" id="3.50.7.10">
    <property type="entry name" value="GroEL"/>
    <property type="match status" value="1"/>
</dbReference>